<reference evidence="4" key="2">
    <citation type="submission" date="2020-09" db="EMBL/GenBank/DDBJ databases">
        <authorList>
            <person name="Sun Q."/>
            <person name="Kim S."/>
        </authorList>
    </citation>
    <scope>NUCLEOTIDE SEQUENCE</scope>
    <source>
        <strain evidence="4">KCTC 42650</strain>
    </source>
</reference>
<proteinExistence type="predicted"/>
<keyword evidence="5" id="KW-1185">Reference proteome</keyword>
<feature type="compositionally biased region" description="Basic and acidic residues" evidence="1">
    <location>
        <begin position="91"/>
        <end position="108"/>
    </location>
</feature>
<comment type="caution">
    <text evidence="4">The sequence shown here is derived from an EMBL/GenBank/DDBJ whole genome shotgun (WGS) entry which is preliminary data.</text>
</comment>
<keyword evidence="2" id="KW-1133">Transmembrane helix</keyword>
<gene>
    <name evidence="4" type="ORF">GCM10017056_07470</name>
</gene>
<evidence type="ECO:0000256" key="1">
    <source>
        <dbReference type="SAM" id="MobiDB-lite"/>
    </source>
</evidence>
<protein>
    <recommendedName>
        <fullName evidence="3">Zinc finger/thioredoxin putative domain-containing protein</fullName>
    </recommendedName>
</protein>
<feature type="domain" description="Zinc finger/thioredoxin putative" evidence="3">
    <location>
        <begin position="1"/>
        <end position="36"/>
    </location>
</feature>
<reference evidence="4" key="1">
    <citation type="journal article" date="2014" name="Int. J. Syst. Evol. Microbiol.">
        <title>Complete genome sequence of Corynebacterium casei LMG S-19264T (=DSM 44701T), isolated from a smear-ripened cheese.</title>
        <authorList>
            <consortium name="US DOE Joint Genome Institute (JGI-PGF)"/>
            <person name="Walter F."/>
            <person name="Albersmeier A."/>
            <person name="Kalinowski J."/>
            <person name="Ruckert C."/>
        </authorList>
    </citation>
    <scope>NUCLEOTIDE SEQUENCE</scope>
    <source>
        <strain evidence="4">KCTC 42650</strain>
    </source>
</reference>
<dbReference type="InterPro" id="IPR011723">
    <property type="entry name" value="Znf/thioredoxin_put"/>
</dbReference>
<feature type="compositionally biased region" description="Basic and acidic residues" evidence="1">
    <location>
        <begin position="131"/>
        <end position="157"/>
    </location>
</feature>
<feature type="region of interest" description="Disordered" evidence="1">
    <location>
        <begin position="32"/>
        <end position="159"/>
    </location>
</feature>
<dbReference type="EMBL" id="BNCJ01000001">
    <property type="protein sequence ID" value="GHF38025.1"/>
    <property type="molecule type" value="Genomic_DNA"/>
</dbReference>
<keyword evidence="2" id="KW-0812">Transmembrane</keyword>
<dbReference type="AlphaFoldDB" id="A0A8J3GU66"/>
<feature type="transmembrane region" description="Helical" evidence="2">
    <location>
        <begin position="195"/>
        <end position="214"/>
    </location>
</feature>
<sequence>MRITCPNCGAQYEVPDEVIPTEGRDVQCSNCGDTWFQTHPDFAQDPEPEVIAPPAPPPQPTRPQPTRPQPRAEQQPPQPRPRQMDPGVADILREEAEHESRLRARESTTLESQGDLGLDSLPPSDPAANAREARERMARRRGETPVAHERPRSRLLPDVEEISSTLNAGDKAEATPPPQQSAVGFPVEQPPKRRGFARGFALVLLLAVVLVVAYTQADQFAESVPAAAPALESYVAAVDGLRLWVDTKLGAYIPR</sequence>
<dbReference type="Pfam" id="PF13717">
    <property type="entry name" value="Zn_ribbon_4"/>
    <property type="match status" value="1"/>
</dbReference>
<organism evidence="4 5">
    <name type="scientific">Seohaeicola zhoushanensis</name>
    <dbReference type="NCBI Taxonomy" id="1569283"/>
    <lineage>
        <taxon>Bacteria</taxon>
        <taxon>Pseudomonadati</taxon>
        <taxon>Pseudomonadota</taxon>
        <taxon>Alphaproteobacteria</taxon>
        <taxon>Rhodobacterales</taxon>
        <taxon>Roseobacteraceae</taxon>
        <taxon>Seohaeicola</taxon>
    </lineage>
</organism>
<evidence type="ECO:0000256" key="2">
    <source>
        <dbReference type="SAM" id="Phobius"/>
    </source>
</evidence>
<evidence type="ECO:0000259" key="3">
    <source>
        <dbReference type="Pfam" id="PF13717"/>
    </source>
</evidence>
<dbReference type="RefSeq" id="WP_189678681.1">
    <property type="nucleotide sequence ID" value="NZ_BNCJ01000001.1"/>
</dbReference>
<dbReference type="NCBIfam" id="TIGR02098">
    <property type="entry name" value="MJ0042_CXXC"/>
    <property type="match status" value="1"/>
</dbReference>
<name>A0A8J3GU66_9RHOB</name>
<feature type="compositionally biased region" description="Pro residues" evidence="1">
    <location>
        <begin position="51"/>
        <end position="68"/>
    </location>
</feature>
<accession>A0A8J3GU66</accession>
<evidence type="ECO:0000313" key="4">
    <source>
        <dbReference type="EMBL" id="GHF38025.1"/>
    </source>
</evidence>
<dbReference type="Proteomes" id="UP000626220">
    <property type="component" value="Unassembled WGS sequence"/>
</dbReference>
<keyword evidence="2" id="KW-0472">Membrane</keyword>
<evidence type="ECO:0000313" key="5">
    <source>
        <dbReference type="Proteomes" id="UP000626220"/>
    </source>
</evidence>